<evidence type="ECO:0000259" key="2">
    <source>
        <dbReference type="Pfam" id="PF20250"/>
    </source>
</evidence>
<reference evidence="3 4" key="1">
    <citation type="submission" date="2023-02" db="EMBL/GenBank/DDBJ databases">
        <title>Oceanobacillus kimchii IFOP_LL358 isolated form Alexandrium catenella lab strain.</title>
        <authorList>
            <person name="Gajardo G."/>
            <person name="Ueki S."/>
            <person name="Maruyama F."/>
        </authorList>
    </citation>
    <scope>NUCLEOTIDE SEQUENCE [LARGE SCALE GENOMIC DNA]</scope>
    <source>
        <strain evidence="3 4">IFOP_LL358</strain>
    </source>
</reference>
<dbReference type="Pfam" id="PF20250">
    <property type="entry name" value="FapA_N"/>
    <property type="match status" value="1"/>
</dbReference>
<evidence type="ECO:0000256" key="1">
    <source>
        <dbReference type="SAM" id="Coils"/>
    </source>
</evidence>
<dbReference type="PANTHER" id="PTHR38032">
    <property type="entry name" value="POLYMERASE-RELATED"/>
    <property type="match status" value="1"/>
</dbReference>
<comment type="caution">
    <text evidence="3">The sequence shown here is derived from an EMBL/GenBank/DDBJ whole genome shotgun (WGS) entry which is preliminary data.</text>
</comment>
<dbReference type="Proteomes" id="UP001275436">
    <property type="component" value="Unassembled WGS sequence"/>
</dbReference>
<dbReference type="Pfam" id="PF03961">
    <property type="entry name" value="FapA"/>
    <property type="match status" value="1"/>
</dbReference>
<dbReference type="InterPro" id="IPR005646">
    <property type="entry name" value="FapA"/>
</dbReference>
<organism evidence="3 4">
    <name type="scientific">Oceanobacillus kimchii</name>
    <dbReference type="NCBI Taxonomy" id="746691"/>
    <lineage>
        <taxon>Bacteria</taxon>
        <taxon>Bacillati</taxon>
        <taxon>Bacillota</taxon>
        <taxon>Bacilli</taxon>
        <taxon>Bacillales</taxon>
        <taxon>Bacillaceae</taxon>
        <taxon>Oceanobacillus</taxon>
    </lineage>
</organism>
<dbReference type="InterPro" id="IPR046865">
    <property type="entry name" value="FapA_b_solenoid"/>
</dbReference>
<proteinExistence type="predicted"/>
<keyword evidence="4" id="KW-1185">Reference proteome</keyword>
<feature type="domain" description="Flagellar Assembly Protein A N-terminal region" evidence="2">
    <location>
        <begin position="9"/>
        <end position="174"/>
    </location>
</feature>
<dbReference type="InterPro" id="IPR046866">
    <property type="entry name" value="FapA_N"/>
</dbReference>
<evidence type="ECO:0000313" key="4">
    <source>
        <dbReference type="Proteomes" id="UP001275436"/>
    </source>
</evidence>
<keyword evidence="1" id="KW-0175">Coiled coil</keyword>
<evidence type="ECO:0000313" key="3">
    <source>
        <dbReference type="EMBL" id="GLO66020.1"/>
    </source>
</evidence>
<name>A0ABQ5THU0_9BACI</name>
<protein>
    <recommendedName>
        <fullName evidence="2">Flagellar Assembly Protein A N-terminal region domain-containing protein</fullName>
    </recommendedName>
</protein>
<dbReference type="PANTHER" id="PTHR38032:SF1">
    <property type="entry name" value="RNA-BINDING PROTEIN KHPB N-TERMINAL DOMAIN-CONTAINING PROTEIN"/>
    <property type="match status" value="1"/>
</dbReference>
<sequence>MKVDNSWRIYTSKDKMAAYIEIEKEALSEEDIALFHESIENQLHEHGIVHGIKEDILTSIDLTVIEPILIAEGTKPINGEDGRLEILANLDTSINREEHWDYREVMRIPNVTKGQLLAKLILPKKGVDGVDVTGRDLKAKDGKQKKIRAGKNVVWKEDAHSFYAVSDGQISINNQQIQVLPVFKVNESISMKTGNLDFVGNIEIQGDVPSGFEIKAEGDIRIQGMVEGATIIAGGSVFIMEGIAGKNIGSIQAGNDIVLGYCNHSHIQTGNDLYVEKSILHSDCTAIGHVFCKLGNIIGGTVSAGKTMEAKDIGNRLGITTEIAFGINKNEYEKEKQLLNRKKTLEEDVEKIRKVGDRLRNGSIDNDPKLRLSLLRQRKLLKQTEEELQLIDQSLFVIQSTIGSENKASLTVRNFIHPNVIISFGKYKRIIKSAHHFVKIQVSKNEIEIIPLFE</sequence>
<feature type="coiled-coil region" evidence="1">
    <location>
        <begin position="328"/>
        <end position="355"/>
    </location>
</feature>
<accession>A0ABQ5THU0</accession>
<dbReference type="RefSeq" id="WP_069685970.1">
    <property type="nucleotide sequence ID" value="NZ_BSKO01000001.1"/>
</dbReference>
<dbReference type="EMBL" id="BSKO01000001">
    <property type="protein sequence ID" value="GLO66020.1"/>
    <property type="molecule type" value="Genomic_DNA"/>
</dbReference>
<gene>
    <name evidence="3" type="ORF">MACH08_18040</name>
</gene>